<comment type="caution">
    <text evidence="1">The sequence shown here is derived from an EMBL/GenBank/DDBJ whole genome shotgun (WGS) entry which is preliminary data.</text>
</comment>
<proteinExistence type="predicted"/>
<dbReference type="Proteomes" id="UP000070344">
    <property type="component" value="Unassembled WGS sequence"/>
</dbReference>
<organism evidence="1 2">
    <name type="scientific">candidate division MSBL1 archaeon SCGC-AAA259O05</name>
    <dbReference type="NCBI Taxonomy" id="1698271"/>
    <lineage>
        <taxon>Archaea</taxon>
        <taxon>Methanobacteriati</taxon>
        <taxon>Methanobacteriota</taxon>
        <taxon>candidate division MSBL1</taxon>
    </lineage>
</organism>
<evidence type="ECO:0000313" key="2">
    <source>
        <dbReference type="Proteomes" id="UP000070344"/>
    </source>
</evidence>
<evidence type="ECO:0000313" key="1">
    <source>
        <dbReference type="EMBL" id="KXA99852.1"/>
    </source>
</evidence>
<sequence length="70" mass="8467">FKFKKARTVKRVKDWLDAEGIEIKDVGSETGKLGNRLKIDSKKKREQDKRINWLQERLAFSDYFFTQKRF</sequence>
<keyword evidence="2" id="KW-1185">Reference proteome</keyword>
<protein>
    <submittedName>
        <fullName evidence="1">Uncharacterized protein</fullName>
    </submittedName>
</protein>
<dbReference type="AlphaFoldDB" id="A0A133V096"/>
<name>A0A133V096_9EURY</name>
<dbReference type="EMBL" id="LHXV01000066">
    <property type="protein sequence ID" value="KXA99852.1"/>
    <property type="molecule type" value="Genomic_DNA"/>
</dbReference>
<accession>A0A133V096</accession>
<gene>
    <name evidence="1" type="ORF">AKJ41_04785</name>
</gene>
<feature type="non-terminal residue" evidence="1">
    <location>
        <position position="1"/>
    </location>
</feature>
<reference evidence="1 2" key="1">
    <citation type="journal article" date="2016" name="Sci. Rep.">
        <title>Metabolic traits of an uncultured archaeal lineage -MSBL1- from brine pools of the Red Sea.</title>
        <authorList>
            <person name="Mwirichia R."/>
            <person name="Alam I."/>
            <person name="Rashid M."/>
            <person name="Vinu M."/>
            <person name="Ba-Alawi W."/>
            <person name="Anthony Kamau A."/>
            <person name="Kamanda Ngugi D."/>
            <person name="Goker M."/>
            <person name="Klenk H.P."/>
            <person name="Bajic V."/>
            <person name="Stingl U."/>
        </authorList>
    </citation>
    <scope>NUCLEOTIDE SEQUENCE [LARGE SCALE GENOMIC DNA]</scope>
    <source>
        <strain evidence="1">SCGC-AAA259O05</strain>
    </source>
</reference>